<name>A0ABY5LSR6_9CYAN</name>
<organism evidence="1 2">
    <name type="scientific">Dolichospermum heterosporum TAC447</name>
    <dbReference type="NCBI Taxonomy" id="747523"/>
    <lineage>
        <taxon>Bacteria</taxon>
        <taxon>Bacillati</taxon>
        <taxon>Cyanobacteriota</taxon>
        <taxon>Cyanophyceae</taxon>
        <taxon>Nostocales</taxon>
        <taxon>Aphanizomenonaceae</taxon>
        <taxon>Dolichospermum</taxon>
        <taxon>Dolichospermum heterosporum</taxon>
    </lineage>
</organism>
<evidence type="ECO:0000313" key="2">
    <source>
        <dbReference type="Proteomes" id="UP001057561"/>
    </source>
</evidence>
<keyword evidence="2" id="KW-1185">Reference proteome</keyword>
<gene>
    <name evidence="1" type="ORF">NG743_23780</name>
</gene>
<sequence length="61" mass="7075">MRASCLLLNSREQDAPTTFNNYGFHLRRGLAIIITRNSDFFTKYRNVIVIAICYTQHALII</sequence>
<dbReference type="RefSeq" id="WP_152540422.1">
    <property type="nucleotide sequence ID" value="NZ_CP099464.1"/>
</dbReference>
<proteinExistence type="predicted"/>
<dbReference type="EMBL" id="CP099464">
    <property type="protein sequence ID" value="UUO14992.1"/>
    <property type="molecule type" value="Genomic_DNA"/>
</dbReference>
<evidence type="ECO:0000313" key="1">
    <source>
        <dbReference type="EMBL" id="UUO14992.1"/>
    </source>
</evidence>
<dbReference type="Proteomes" id="UP001057561">
    <property type="component" value="Chromosome"/>
</dbReference>
<protein>
    <submittedName>
        <fullName evidence="1">Uncharacterized protein</fullName>
    </submittedName>
</protein>
<reference evidence="1" key="1">
    <citation type="submission" date="2022-06" db="EMBL/GenBank/DDBJ databases">
        <title>Nostosin G and Spiroidesin B from the Cyanobacterium Dolichospermum sp. NIES-1697.</title>
        <authorList>
            <person name="Phan C.-S."/>
            <person name="Mehjabin J.J."/>
            <person name="Anas A.R.J."/>
            <person name="Hayasaka M."/>
            <person name="Onoki R."/>
            <person name="Wang J."/>
            <person name="Umezawa T."/>
            <person name="Washio K."/>
            <person name="Morikawa M."/>
            <person name="Okino T."/>
        </authorList>
    </citation>
    <scope>NUCLEOTIDE SEQUENCE</scope>
    <source>
        <strain evidence="1">NIES-1697</strain>
    </source>
</reference>
<accession>A0ABY5LSR6</accession>